<name>A0AAW1WQ95_RUBAR</name>
<evidence type="ECO:0000256" key="1">
    <source>
        <dbReference type="SAM" id="MobiDB-lite"/>
    </source>
</evidence>
<proteinExistence type="predicted"/>
<sequence length="137" mass="14813">MTNSAGTRGVLCGIEAGDGVGEIEGGGGEEGEEMGVVALTGRRDEFLRVRRSTDWVAFELYWLLSLLPISIFHSIDNEFIGAEKLGEKIAELRKTDHSPFSDNEAKTGLTSSAINRHPRKSCNLSSHPLPISLDSSP</sequence>
<dbReference type="EMBL" id="JBEDUW010000005">
    <property type="protein sequence ID" value="KAK9926960.1"/>
    <property type="molecule type" value="Genomic_DNA"/>
</dbReference>
<feature type="region of interest" description="Disordered" evidence="1">
    <location>
        <begin position="93"/>
        <end position="137"/>
    </location>
</feature>
<comment type="caution">
    <text evidence="2">The sequence shown here is derived from an EMBL/GenBank/DDBJ whole genome shotgun (WGS) entry which is preliminary data.</text>
</comment>
<accession>A0AAW1WQ95</accession>
<feature type="compositionally biased region" description="Basic and acidic residues" evidence="1">
    <location>
        <begin position="93"/>
        <end position="105"/>
    </location>
</feature>
<evidence type="ECO:0000313" key="2">
    <source>
        <dbReference type="EMBL" id="KAK9926960.1"/>
    </source>
</evidence>
<dbReference type="Proteomes" id="UP001457282">
    <property type="component" value="Unassembled WGS sequence"/>
</dbReference>
<gene>
    <name evidence="2" type="ORF">M0R45_024166</name>
</gene>
<keyword evidence="3" id="KW-1185">Reference proteome</keyword>
<protein>
    <submittedName>
        <fullName evidence="2">Uncharacterized protein</fullName>
    </submittedName>
</protein>
<organism evidence="2 3">
    <name type="scientific">Rubus argutus</name>
    <name type="common">Southern blackberry</name>
    <dbReference type="NCBI Taxonomy" id="59490"/>
    <lineage>
        <taxon>Eukaryota</taxon>
        <taxon>Viridiplantae</taxon>
        <taxon>Streptophyta</taxon>
        <taxon>Embryophyta</taxon>
        <taxon>Tracheophyta</taxon>
        <taxon>Spermatophyta</taxon>
        <taxon>Magnoliopsida</taxon>
        <taxon>eudicotyledons</taxon>
        <taxon>Gunneridae</taxon>
        <taxon>Pentapetalae</taxon>
        <taxon>rosids</taxon>
        <taxon>fabids</taxon>
        <taxon>Rosales</taxon>
        <taxon>Rosaceae</taxon>
        <taxon>Rosoideae</taxon>
        <taxon>Rosoideae incertae sedis</taxon>
        <taxon>Rubus</taxon>
    </lineage>
</organism>
<reference evidence="2 3" key="1">
    <citation type="journal article" date="2023" name="G3 (Bethesda)">
        <title>A chromosome-length genome assembly and annotation of blackberry (Rubus argutus, cv. 'Hillquist').</title>
        <authorList>
            <person name="Bruna T."/>
            <person name="Aryal R."/>
            <person name="Dudchenko O."/>
            <person name="Sargent D.J."/>
            <person name="Mead D."/>
            <person name="Buti M."/>
            <person name="Cavallini A."/>
            <person name="Hytonen T."/>
            <person name="Andres J."/>
            <person name="Pham M."/>
            <person name="Weisz D."/>
            <person name="Mascagni F."/>
            <person name="Usai G."/>
            <person name="Natali L."/>
            <person name="Bassil N."/>
            <person name="Fernandez G.E."/>
            <person name="Lomsadze A."/>
            <person name="Armour M."/>
            <person name="Olukolu B."/>
            <person name="Poorten T."/>
            <person name="Britton C."/>
            <person name="Davik J."/>
            <person name="Ashrafi H."/>
            <person name="Aiden E.L."/>
            <person name="Borodovsky M."/>
            <person name="Worthington M."/>
        </authorList>
    </citation>
    <scope>NUCLEOTIDE SEQUENCE [LARGE SCALE GENOMIC DNA]</scope>
    <source>
        <strain evidence="2">PI 553951</strain>
    </source>
</reference>
<dbReference type="AlphaFoldDB" id="A0AAW1WQ95"/>
<evidence type="ECO:0000313" key="3">
    <source>
        <dbReference type="Proteomes" id="UP001457282"/>
    </source>
</evidence>